<evidence type="ECO:0000313" key="1">
    <source>
        <dbReference type="EMBL" id="KAB1181458.1"/>
    </source>
</evidence>
<protein>
    <submittedName>
        <fullName evidence="1">Uncharacterized protein</fullName>
    </submittedName>
</protein>
<sequence>MRIELLSLNAFEADNTHTLRLRDEQSGRYLLSVPLTKISFPFNPEIEPDSLILMANIQHGDSMQTTILDSVLTLELYNVAVKAGFKSDETKRPFTGLSDEVCLVAPFPSKGLIARADEERMRQLGVNVNQPYVNINPKVE</sequence>
<dbReference type="AlphaFoldDB" id="A0AAD3WYA4"/>
<dbReference type="EMBL" id="VZUQ01000053">
    <property type="protein sequence ID" value="KAB1181458.1"/>
    <property type="molecule type" value="Genomic_DNA"/>
</dbReference>
<organism evidence="1 2">
    <name type="scientific">Photobacterium damselae subsp. damselae</name>
    <name type="common">Listonella damsela</name>
    <dbReference type="NCBI Taxonomy" id="85581"/>
    <lineage>
        <taxon>Bacteria</taxon>
        <taxon>Pseudomonadati</taxon>
        <taxon>Pseudomonadota</taxon>
        <taxon>Gammaproteobacteria</taxon>
        <taxon>Vibrionales</taxon>
        <taxon>Vibrionaceae</taxon>
        <taxon>Photobacterium</taxon>
    </lineage>
</organism>
<dbReference type="RefSeq" id="WP_151182688.1">
    <property type="nucleotide sequence ID" value="NZ_VZUQ01000053.1"/>
</dbReference>
<evidence type="ECO:0000313" key="2">
    <source>
        <dbReference type="Proteomes" id="UP000480943"/>
    </source>
</evidence>
<accession>A0AAD3WYA4</accession>
<name>A0AAD3WYA4_PHODD</name>
<proteinExistence type="predicted"/>
<reference evidence="1 2" key="1">
    <citation type="submission" date="2019-09" db="EMBL/GenBank/DDBJ databases">
        <title>Photobacterium damselae subsp. damselae CDC-2227-81, a human clinical isolate.</title>
        <authorList>
            <person name="Osorio C.R."/>
        </authorList>
    </citation>
    <scope>NUCLEOTIDE SEQUENCE [LARGE SCALE GENOMIC DNA]</scope>
    <source>
        <strain evidence="1 2">CDC-2227-81</strain>
    </source>
</reference>
<comment type="caution">
    <text evidence="1">The sequence shown here is derived from an EMBL/GenBank/DDBJ whole genome shotgun (WGS) entry which is preliminary data.</text>
</comment>
<gene>
    <name evidence="1" type="ORF">F6450_08890</name>
</gene>
<dbReference type="Proteomes" id="UP000480943">
    <property type="component" value="Unassembled WGS sequence"/>
</dbReference>